<dbReference type="GO" id="GO:0003682">
    <property type="term" value="F:chromatin binding"/>
    <property type="evidence" value="ECO:0007669"/>
    <property type="project" value="TreeGrafter"/>
</dbReference>
<feature type="coiled-coil region" evidence="4">
    <location>
        <begin position="163"/>
        <end position="220"/>
    </location>
</feature>
<comment type="subcellular location">
    <subcellularLocation>
        <location evidence="1">Nucleus</location>
    </subcellularLocation>
</comment>
<dbReference type="InterPro" id="IPR052255">
    <property type="entry name" value="RNA_pol_II_subunit5-mediator"/>
</dbReference>
<reference evidence="5" key="1">
    <citation type="submission" date="2024-04" db="EMBL/GenBank/DDBJ databases">
        <authorList>
            <consortium name="Molecular Ecology Group"/>
        </authorList>
    </citation>
    <scope>NUCLEOTIDE SEQUENCE</scope>
</reference>
<gene>
    <name evidence="5" type="ORF">LPLAT_LOCUS7418</name>
</gene>
<dbReference type="GO" id="GO:0000122">
    <property type="term" value="P:negative regulation of transcription by RNA polymerase II"/>
    <property type="evidence" value="ECO:0007669"/>
    <property type="project" value="TreeGrafter"/>
</dbReference>
<dbReference type="EMBL" id="OZ034826">
    <property type="protein sequence ID" value="CAL1681378.1"/>
    <property type="molecule type" value="Genomic_DNA"/>
</dbReference>
<dbReference type="Pfam" id="PF02996">
    <property type="entry name" value="Prefoldin"/>
    <property type="match status" value="1"/>
</dbReference>
<name>A0AAV2NMC3_9HYME</name>
<organism evidence="5 6">
    <name type="scientific">Lasius platythorax</name>
    <dbReference type="NCBI Taxonomy" id="488582"/>
    <lineage>
        <taxon>Eukaryota</taxon>
        <taxon>Metazoa</taxon>
        <taxon>Ecdysozoa</taxon>
        <taxon>Arthropoda</taxon>
        <taxon>Hexapoda</taxon>
        <taxon>Insecta</taxon>
        <taxon>Pterygota</taxon>
        <taxon>Neoptera</taxon>
        <taxon>Endopterygota</taxon>
        <taxon>Hymenoptera</taxon>
        <taxon>Apocrita</taxon>
        <taxon>Aculeata</taxon>
        <taxon>Formicoidea</taxon>
        <taxon>Formicidae</taxon>
        <taxon>Formicinae</taxon>
        <taxon>Lasius</taxon>
        <taxon>Lasius</taxon>
    </lineage>
</organism>
<dbReference type="Gene3D" id="1.10.287.370">
    <property type="match status" value="1"/>
</dbReference>
<dbReference type="PANTHER" id="PTHR15111">
    <property type="entry name" value="RNA POLYMERASE II SUBUNIT 5-MEDIATING PROTEIN NNX3"/>
    <property type="match status" value="1"/>
</dbReference>
<dbReference type="CDD" id="cd23159">
    <property type="entry name" value="Prefoldin_URI1"/>
    <property type="match status" value="1"/>
</dbReference>
<dbReference type="GO" id="GO:0003714">
    <property type="term" value="F:transcription corepressor activity"/>
    <property type="evidence" value="ECO:0007669"/>
    <property type="project" value="TreeGrafter"/>
</dbReference>
<comment type="similarity">
    <text evidence="3">Belongs to the RNA polymerase II subunit 5-mediating protein family.</text>
</comment>
<keyword evidence="2" id="KW-0539">Nucleus</keyword>
<dbReference type="GO" id="GO:0005634">
    <property type="term" value="C:nucleus"/>
    <property type="evidence" value="ECO:0007669"/>
    <property type="project" value="UniProtKB-SubCell"/>
</dbReference>
<sequence>MDNIVTNITTMESEQIKSYQQMLLNNVFAQELGQNEKQINTLNDYRNKYKKVIEGLEVYPLSVSENCMVPIGKRALMKGKLIHTNEILVYLGDGYFAKYSASQAISLCNRRIAWADQMLENLQAERNLYEMRQYLPLKHDIFGEEDRKDILEHWNEDKLDEWKLQHRQREKEYHQKLAKLREKEKTNIHTEEDLFKRLDELELEEELKDEICRLEAERKKFYGDLNEGEVYDDSEEDTSDSDEITTEMIEEELQKLKDIQMNKTTCNTSDVSLNATRDKILDTNITKNVTKNEQFDLTINSSQEELKNNHLSESREDISKPTNAKKTGRVSFIEPYVMENTESDTEGEILMSNEERESCFISKQDKTYNDDSENEDDIIRIEFSHSSHIPNISASSNTEIQSPVDIYKIFSVPKSILKRSPNDMIPNQIVPLNEESSTDAEDEVEYVKHSTYNSVIKEKVQENKISPMNSTLEKKDGKKIVSRFKLERTGKKK</sequence>
<evidence type="ECO:0000313" key="5">
    <source>
        <dbReference type="EMBL" id="CAL1681378.1"/>
    </source>
</evidence>
<dbReference type="GO" id="GO:0019212">
    <property type="term" value="F:phosphatase inhibitor activity"/>
    <property type="evidence" value="ECO:0007669"/>
    <property type="project" value="TreeGrafter"/>
</dbReference>
<evidence type="ECO:0000256" key="3">
    <source>
        <dbReference type="ARBA" id="ARBA00038295"/>
    </source>
</evidence>
<keyword evidence="6" id="KW-1185">Reference proteome</keyword>
<dbReference type="Proteomes" id="UP001497644">
    <property type="component" value="Chromosome 3"/>
</dbReference>
<dbReference type="AlphaFoldDB" id="A0AAV2NMC3"/>
<dbReference type="InterPro" id="IPR004127">
    <property type="entry name" value="Prefoldin_subunit_alpha"/>
</dbReference>
<evidence type="ECO:0000256" key="2">
    <source>
        <dbReference type="ARBA" id="ARBA00023242"/>
    </source>
</evidence>
<accession>A0AAV2NMC3</accession>
<dbReference type="InterPro" id="IPR009053">
    <property type="entry name" value="Prefoldin"/>
</dbReference>
<evidence type="ECO:0008006" key="7">
    <source>
        <dbReference type="Google" id="ProtNLM"/>
    </source>
</evidence>
<dbReference type="SUPFAM" id="SSF46579">
    <property type="entry name" value="Prefoldin"/>
    <property type="match status" value="1"/>
</dbReference>
<evidence type="ECO:0000256" key="4">
    <source>
        <dbReference type="SAM" id="Coils"/>
    </source>
</evidence>
<protein>
    <recommendedName>
        <fullName evidence="7">Unconventional prefoldin RPB5 interactor</fullName>
    </recommendedName>
</protein>
<evidence type="ECO:0000256" key="1">
    <source>
        <dbReference type="ARBA" id="ARBA00004123"/>
    </source>
</evidence>
<evidence type="ECO:0000313" key="6">
    <source>
        <dbReference type="Proteomes" id="UP001497644"/>
    </source>
</evidence>
<dbReference type="PANTHER" id="PTHR15111:SF0">
    <property type="entry name" value="UNCONVENTIONAL PREFOLDIN RPB5 INTERACTOR 1"/>
    <property type="match status" value="1"/>
</dbReference>
<keyword evidence="4" id="KW-0175">Coiled coil</keyword>
<proteinExistence type="inferred from homology"/>